<dbReference type="EMBL" id="MU863949">
    <property type="protein sequence ID" value="KAK4198246.1"/>
    <property type="molecule type" value="Genomic_DNA"/>
</dbReference>
<gene>
    <name evidence="2" type="ORF">QBC40DRAFT_331793</name>
</gene>
<proteinExistence type="predicted"/>
<protein>
    <submittedName>
        <fullName evidence="2">Uncharacterized protein</fullName>
    </submittedName>
</protein>
<feature type="chain" id="PRO_5042924470" evidence="1">
    <location>
        <begin position="16"/>
        <end position="142"/>
    </location>
</feature>
<keyword evidence="1" id="KW-0732">Signal</keyword>
<sequence length="142" mass="15473">MSVGLLIIFTAIVVGDYLYIDGGEISHMEDGTMPNRTNPSHAISHTLSIPLGVSWDNQTVDFNKIPKPSSVPILNNQAAWRDPSGSGFYIRGGVTPYHAQPLPSDMWKFTTDGSGGGFWAKEKRVSSVALSRNIRTTHGAWT</sequence>
<evidence type="ECO:0000313" key="3">
    <source>
        <dbReference type="Proteomes" id="UP001303160"/>
    </source>
</evidence>
<dbReference type="Proteomes" id="UP001303160">
    <property type="component" value="Unassembled WGS sequence"/>
</dbReference>
<reference evidence="2" key="1">
    <citation type="journal article" date="2023" name="Mol. Phylogenet. Evol.">
        <title>Genome-scale phylogeny and comparative genomics of the fungal order Sordariales.</title>
        <authorList>
            <person name="Hensen N."/>
            <person name="Bonometti L."/>
            <person name="Westerberg I."/>
            <person name="Brannstrom I.O."/>
            <person name="Guillou S."/>
            <person name="Cros-Aarteil S."/>
            <person name="Calhoun S."/>
            <person name="Haridas S."/>
            <person name="Kuo A."/>
            <person name="Mondo S."/>
            <person name="Pangilinan J."/>
            <person name="Riley R."/>
            <person name="LaButti K."/>
            <person name="Andreopoulos B."/>
            <person name="Lipzen A."/>
            <person name="Chen C."/>
            <person name="Yan M."/>
            <person name="Daum C."/>
            <person name="Ng V."/>
            <person name="Clum A."/>
            <person name="Steindorff A."/>
            <person name="Ohm R.A."/>
            <person name="Martin F."/>
            <person name="Silar P."/>
            <person name="Natvig D.O."/>
            <person name="Lalanne C."/>
            <person name="Gautier V."/>
            <person name="Ament-Velasquez S.L."/>
            <person name="Kruys A."/>
            <person name="Hutchinson M.I."/>
            <person name="Powell A.J."/>
            <person name="Barry K."/>
            <person name="Miller A.N."/>
            <person name="Grigoriev I.V."/>
            <person name="Debuchy R."/>
            <person name="Gladieux P."/>
            <person name="Hiltunen Thoren M."/>
            <person name="Johannesson H."/>
        </authorList>
    </citation>
    <scope>NUCLEOTIDE SEQUENCE</scope>
    <source>
        <strain evidence="2">CBS 315.58</strain>
    </source>
</reference>
<name>A0AAN7ARB5_9PEZI</name>
<dbReference type="AlphaFoldDB" id="A0AAN7ARB5"/>
<accession>A0AAN7ARB5</accession>
<organism evidence="2 3">
    <name type="scientific">Triangularia verruculosa</name>
    <dbReference type="NCBI Taxonomy" id="2587418"/>
    <lineage>
        <taxon>Eukaryota</taxon>
        <taxon>Fungi</taxon>
        <taxon>Dikarya</taxon>
        <taxon>Ascomycota</taxon>
        <taxon>Pezizomycotina</taxon>
        <taxon>Sordariomycetes</taxon>
        <taxon>Sordariomycetidae</taxon>
        <taxon>Sordariales</taxon>
        <taxon>Podosporaceae</taxon>
        <taxon>Triangularia</taxon>
    </lineage>
</organism>
<evidence type="ECO:0000256" key="1">
    <source>
        <dbReference type="SAM" id="SignalP"/>
    </source>
</evidence>
<keyword evidence="3" id="KW-1185">Reference proteome</keyword>
<reference evidence="2" key="2">
    <citation type="submission" date="2023-05" db="EMBL/GenBank/DDBJ databases">
        <authorList>
            <consortium name="Lawrence Berkeley National Laboratory"/>
            <person name="Steindorff A."/>
            <person name="Hensen N."/>
            <person name="Bonometti L."/>
            <person name="Westerberg I."/>
            <person name="Brannstrom I.O."/>
            <person name="Guillou S."/>
            <person name="Cros-Aarteil S."/>
            <person name="Calhoun S."/>
            <person name="Haridas S."/>
            <person name="Kuo A."/>
            <person name="Mondo S."/>
            <person name="Pangilinan J."/>
            <person name="Riley R."/>
            <person name="Labutti K."/>
            <person name="Andreopoulos B."/>
            <person name="Lipzen A."/>
            <person name="Chen C."/>
            <person name="Yanf M."/>
            <person name="Daum C."/>
            <person name="Ng V."/>
            <person name="Clum A."/>
            <person name="Ohm R."/>
            <person name="Martin F."/>
            <person name="Silar P."/>
            <person name="Natvig D."/>
            <person name="Lalanne C."/>
            <person name="Gautier V."/>
            <person name="Ament-Velasquez S.L."/>
            <person name="Kruys A."/>
            <person name="Hutchinson M.I."/>
            <person name="Powell A.J."/>
            <person name="Barry K."/>
            <person name="Miller A.N."/>
            <person name="Grigoriev I.V."/>
            <person name="Debuchy R."/>
            <person name="Gladieux P."/>
            <person name="Thoren M.H."/>
            <person name="Johannesson H."/>
        </authorList>
    </citation>
    <scope>NUCLEOTIDE SEQUENCE</scope>
    <source>
        <strain evidence="2">CBS 315.58</strain>
    </source>
</reference>
<comment type="caution">
    <text evidence="2">The sequence shown here is derived from an EMBL/GenBank/DDBJ whole genome shotgun (WGS) entry which is preliminary data.</text>
</comment>
<evidence type="ECO:0000313" key="2">
    <source>
        <dbReference type="EMBL" id="KAK4198246.1"/>
    </source>
</evidence>
<feature type="signal peptide" evidence="1">
    <location>
        <begin position="1"/>
        <end position="15"/>
    </location>
</feature>